<dbReference type="PROSITE" id="PS50853">
    <property type="entry name" value="FN3"/>
    <property type="match status" value="1"/>
</dbReference>
<feature type="domain" description="Fibronectin type-III" evidence="1">
    <location>
        <begin position="32"/>
        <end position="124"/>
    </location>
</feature>
<dbReference type="SUPFAM" id="SSF49265">
    <property type="entry name" value="Fibronectin type III"/>
    <property type="match status" value="1"/>
</dbReference>
<evidence type="ECO:0000313" key="2">
    <source>
        <dbReference type="EMBL" id="MBM3331090.1"/>
    </source>
</evidence>
<dbReference type="EMBL" id="VGIR01000018">
    <property type="protein sequence ID" value="MBM3331090.1"/>
    <property type="molecule type" value="Genomic_DNA"/>
</dbReference>
<dbReference type="Proteomes" id="UP000779900">
    <property type="component" value="Unassembled WGS sequence"/>
</dbReference>
<dbReference type="InterPro" id="IPR003961">
    <property type="entry name" value="FN3_dom"/>
</dbReference>
<dbReference type="InterPro" id="IPR013783">
    <property type="entry name" value="Ig-like_fold"/>
</dbReference>
<name>A0A937XHD1_UNCW3</name>
<protein>
    <submittedName>
        <fullName evidence="2">Fibronectin type III domain-containing protein</fullName>
    </submittedName>
</protein>
<evidence type="ECO:0000259" key="1">
    <source>
        <dbReference type="PROSITE" id="PS50853"/>
    </source>
</evidence>
<dbReference type="Gene3D" id="2.60.40.10">
    <property type="entry name" value="Immunoglobulins"/>
    <property type="match status" value="1"/>
</dbReference>
<dbReference type="CDD" id="cd00063">
    <property type="entry name" value="FN3"/>
    <property type="match status" value="1"/>
</dbReference>
<evidence type="ECO:0000313" key="3">
    <source>
        <dbReference type="Proteomes" id="UP000779900"/>
    </source>
</evidence>
<proteinExistence type="predicted"/>
<sequence length="307" mass="32540">MKTKGRFRIQVGVLFTGVLVLAAGCGDLSQGPPTGLLLTAASDTTVRINWTPPAGSVPDSYLIAFMETGTSTWLDVGSAGDSATHADHNPLGRTGRYRVSSVFGSGSYPATQTPTSAPVHTGATMVGELNGTIYSGFGWDRDSGAGSIFTMGYASNADRVDFYVTDWSAGFAGPDYYAASPDWGPHEPGSAGFVPVGPWRPNGFISLSDGGQLPLPLFESTRYANHLKLSRDSTLAAVVCTDTAIAFDTILVIDTSSTIDTTITVDTIASVIRRYALVRFGSPDTVRGTVQVETWFQAILDLRLIQH</sequence>
<organism evidence="2 3">
    <name type="scientific">candidate division WOR-3 bacterium</name>
    <dbReference type="NCBI Taxonomy" id="2052148"/>
    <lineage>
        <taxon>Bacteria</taxon>
        <taxon>Bacteria division WOR-3</taxon>
    </lineage>
</organism>
<dbReference type="InterPro" id="IPR036116">
    <property type="entry name" value="FN3_sf"/>
</dbReference>
<accession>A0A937XHD1</accession>
<dbReference type="PROSITE" id="PS51257">
    <property type="entry name" value="PROKAR_LIPOPROTEIN"/>
    <property type="match status" value="1"/>
</dbReference>
<dbReference type="AlphaFoldDB" id="A0A937XHD1"/>
<comment type="caution">
    <text evidence="2">The sequence shown here is derived from an EMBL/GenBank/DDBJ whole genome shotgun (WGS) entry which is preliminary data.</text>
</comment>
<reference evidence="2" key="1">
    <citation type="submission" date="2019-03" db="EMBL/GenBank/DDBJ databases">
        <title>Lake Tanganyika Metagenome-Assembled Genomes (MAGs).</title>
        <authorList>
            <person name="Tran P."/>
        </authorList>
    </citation>
    <scope>NUCLEOTIDE SEQUENCE</scope>
    <source>
        <strain evidence="2">K_DeepCast_150m_m2_040</strain>
    </source>
</reference>
<gene>
    <name evidence="2" type="ORF">FJY68_04460</name>
</gene>